<sequence length="89" mass="9330">MLETYHAVGGGKQRVVAALAHVHTGVDVGAALTNQNVARQDLLPVRALHAQTLGVGVTAILGGAAALFVGEELQTNVQHNENHPFFQIV</sequence>
<proteinExistence type="predicted"/>
<evidence type="ECO:0000313" key="1">
    <source>
        <dbReference type="EMBL" id="MPN00999.1"/>
    </source>
</evidence>
<comment type="caution">
    <text evidence="1">The sequence shown here is derived from an EMBL/GenBank/DDBJ whole genome shotgun (WGS) entry which is preliminary data.</text>
</comment>
<organism evidence="1">
    <name type="scientific">bioreactor metagenome</name>
    <dbReference type="NCBI Taxonomy" id="1076179"/>
    <lineage>
        <taxon>unclassified sequences</taxon>
        <taxon>metagenomes</taxon>
        <taxon>ecological metagenomes</taxon>
    </lineage>
</organism>
<dbReference type="EMBL" id="VSSQ01047026">
    <property type="protein sequence ID" value="MPN00999.1"/>
    <property type="molecule type" value="Genomic_DNA"/>
</dbReference>
<dbReference type="AlphaFoldDB" id="A0A645EIM7"/>
<name>A0A645EIM7_9ZZZZ</name>
<protein>
    <submittedName>
        <fullName evidence="1">Uncharacterized protein</fullName>
    </submittedName>
</protein>
<accession>A0A645EIM7</accession>
<gene>
    <name evidence="1" type="ORF">SDC9_148197</name>
</gene>
<reference evidence="1" key="1">
    <citation type="submission" date="2019-08" db="EMBL/GenBank/DDBJ databases">
        <authorList>
            <person name="Kucharzyk K."/>
            <person name="Murdoch R.W."/>
            <person name="Higgins S."/>
            <person name="Loffler F."/>
        </authorList>
    </citation>
    <scope>NUCLEOTIDE SEQUENCE</scope>
</reference>